<name>A0A1M4YDK2_9CLOT</name>
<proteinExistence type="predicted"/>
<gene>
    <name evidence="1" type="ORF">SAMN02745158_02320</name>
</gene>
<dbReference type="RefSeq" id="WP_158641001.1">
    <property type="nucleotide sequence ID" value="NZ_FQVI01000011.1"/>
</dbReference>
<dbReference type="OrthoDB" id="6120799at2"/>
<reference evidence="1 2" key="1">
    <citation type="submission" date="2016-11" db="EMBL/GenBank/DDBJ databases">
        <authorList>
            <person name="Jaros S."/>
            <person name="Januszkiewicz K."/>
            <person name="Wedrychowicz H."/>
        </authorList>
    </citation>
    <scope>NUCLEOTIDE SEQUENCE [LARGE SCALE GENOMIC DNA]</scope>
    <source>
        <strain evidence="1 2">DSM 17459</strain>
    </source>
</reference>
<protein>
    <submittedName>
        <fullName evidence="1">Uncharacterized protein</fullName>
    </submittedName>
</protein>
<accession>A0A1M4YDK2</accession>
<dbReference type="Proteomes" id="UP000184245">
    <property type="component" value="Unassembled WGS sequence"/>
</dbReference>
<dbReference type="EMBL" id="FQVI01000011">
    <property type="protein sequence ID" value="SHF03673.1"/>
    <property type="molecule type" value="Genomic_DNA"/>
</dbReference>
<keyword evidence="2" id="KW-1185">Reference proteome</keyword>
<organism evidence="1 2">
    <name type="scientific">Lactonifactor longoviformis DSM 17459</name>
    <dbReference type="NCBI Taxonomy" id="1122155"/>
    <lineage>
        <taxon>Bacteria</taxon>
        <taxon>Bacillati</taxon>
        <taxon>Bacillota</taxon>
        <taxon>Clostridia</taxon>
        <taxon>Eubacteriales</taxon>
        <taxon>Clostridiaceae</taxon>
        <taxon>Lactonifactor</taxon>
    </lineage>
</organism>
<evidence type="ECO:0000313" key="2">
    <source>
        <dbReference type="Proteomes" id="UP000184245"/>
    </source>
</evidence>
<sequence length="55" mass="6662">MKFTEKLRIIIEGKIIESRLKPDEADNRKPPEELYQRIVEELKQKGIYREEESED</sequence>
<evidence type="ECO:0000313" key="1">
    <source>
        <dbReference type="EMBL" id="SHF03673.1"/>
    </source>
</evidence>
<dbReference type="AlphaFoldDB" id="A0A1M4YDK2"/>